<sequence>MQSIGAGNPAGASARPTTETIQQMLEENQRFIQATMEHQNAGNLHAAAQYQQRLQQNLISLRHPQARRIPPSRQLLVACTYTALLLLPQVYCQGSDSP</sequence>
<dbReference type="EMBL" id="JALJOV010000495">
    <property type="protein sequence ID" value="KAK9863269.1"/>
    <property type="molecule type" value="Genomic_DNA"/>
</dbReference>
<dbReference type="AlphaFoldDB" id="A0AAW1T1A3"/>
<gene>
    <name evidence="3" type="ORF">WJX84_008796</name>
</gene>
<evidence type="ECO:0000313" key="4">
    <source>
        <dbReference type="Proteomes" id="UP001485043"/>
    </source>
</evidence>
<comment type="similarity">
    <text evidence="1">Belongs to the SS18 family.</text>
</comment>
<reference evidence="3 4" key="1">
    <citation type="journal article" date="2024" name="Nat. Commun.">
        <title>Phylogenomics reveals the evolutionary origins of lichenization in chlorophyte algae.</title>
        <authorList>
            <person name="Puginier C."/>
            <person name="Libourel C."/>
            <person name="Otte J."/>
            <person name="Skaloud P."/>
            <person name="Haon M."/>
            <person name="Grisel S."/>
            <person name="Petersen M."/>
            <person name="Berrin J.G."/>
            <person name="Delaux P.M."/>
            <person name="Dal Grande F."/>
            <person name="Keller J."/>
        </authorList>
    </citation>
    <scope>NUCLEOTIDE SEQUENCE [LARGE SCALE GENOMIC DNA]</scope>
    <source>
        <strain evidence="3 4">SAG 2523</strain>
    </source>
</reference>
<evidence type="ECO:0000259" key="2">
    <source>
        <dbReference type="Pfam" id="PF05030"/>
    </source>
</evidence>
<dbReference type="Proteomes" id="UP001485043">
    <property type="component" value="Unassembled WGS sequence"/>
</dbReference>
<accession>A0AAW1T1A3</accession>
<evidence type="ECO:0000256" key="1">
    <source>
        <dbReference type="ARBA" id="ARBA00007945"/>
    </source>
</evidence>
<name>A0AAW1T1A3_9CHLO</name>
<comment type="caution">
    <text evidence="3">The sequence shown here is derived from an EMBL/GenBank/DDBJ whole genome shotgun (WGS) entry which is preliminary data.</text>
</comment>
<proteinExistence type="inferred from homology"/>
<feature type="domain" description="SS18 N-terminal" evidence="2">
    <location>
        <begin position="15"/>
        <end position="61"/>
    </location>
</feature>
<dbReference type="Pfam" id="PF05030">
    <property type="entry name" value="SSXT"/>
    <property type="match status" value="1"/>
</dbReference>
<keyword evidence="4" id="KW-1185">Reference proteome</keyword>
<evidence type="ECO:0000313" key="3">
    <source>
        <dbReference type="EMBL" id="KAK9863269.1"/>
    </source>
</evidence>
<organism evidence="3 4">
    <name type="scientific">Apatococcus fuscideae</name>
    <dbReference type="NCBI Taxonomy" id="2026836"/>
    <lineage>
        <taxon>Eukaryota</taxon>
        <taxon>Viridiplantae</taxon>
        <taxon>Chlorophyta</taxon>
        <taxon>core chlorophytes</taxon>
        <taxon>Trebouxiophyceae</taxon>
        <taxon>Chlorellales</taxon>
        <taxon>Chlorellaceae</taxon>
        <taxon>Apatococcus</taxon>
    </lineage>
</organism>
<protein>
    <recommendedName>
        <fullName evidence="2">SS18 N-terminal domain-containing protein</fullName>
    </recommendedName>
</protein>
<dbReference type="InterPro" id="IPR007726">
    <property type="entry name" value="SS18_N"/>
</dbReference>